<sequence length="581" mass="64859">MGLSKSWLWLCFLLGVWTPQGNGKVYPRDIYRRTPKFRRAWTGVEANTGKNFGGWLLRILNSNGNFACGGAYYAPLLVITSANCIYPYRNSLEGATVEGTAVSKCDSENIAEIDTIQFPERFIYRKLYMDVAVVRLKEPIKGRLTEFIRLCTIKLQPIMRTVVFGWGYDSLEVQKPSSDPRNSSVTIISLKECRQKFGKKLALSSTSVCVRQPKNPRNCLYDGGSPMIYKRELCGVVSFGSQCQNTSYPGMFTNIRRVARFIKETEESIEAGYIFRSPRAQKRSRARMFRAPKVKKKAILLLPLILANVGIEAASKWDSTASYLHAQPPVATLNSNGMRMTKGGQARSWVLRIMNGNAFACGASYFSALYAVTSANCLHSHRSQLKALSVEFLDGRQDVGQDSFALIHTVFVSKEWRFPDTYMDVAVVKLSNRLRGNHAKFVKLSTKPLIPNNILSVVACGSAENVRTEAITVLNRMDCDSQYGSFILGETVACAKEFKRTSASMFNPGCPVTSGDQLFGIVAWGPGCKTPGMPGIFTDVHQVHRFIQRAISGKGRTSQHRKSEQDSDIVPDWHSGFWLSR</sequence>
<name>A0A9Q0BWF2_9MUSC</name>
<feature type="domain" description="Peptidase S1" evidence="10">
    <location>
        <begin position="308"/>
        <end position="552"/>
    </location>
</feature>
<accession>A0A9Q0BWF2</accession>
<feature type="signal peptide" evidence="9">
    <location>
        <begin position="1"/>
        <end position="23"/>
    </location>
</feature>
<feature type="chain" id="PRO_5040205792" description="trypsin" evidence="9">
    <location>
        <begin position="24"/>
        <end position="581"/>
    </location>
</feature>
<keyword evidence="12" id="KW-1185">Reference proteome</keyword>
<dbReference type="GO" id="GO:0006508">
    <property type="term" value="P:proteolysis"/>
    <property type="evidence" value="ECO:0007669"/>
    <property type="project" value="UniProtKB-KW"/>
</dbReference>
<evidence type="ECO:0000256" key="2">
    <source>
        <dbReference type="ARBA" id="ARBA00022670"/>
    </source>
</evidence>
<comment type="subcellular location">
    <subcellularLocation>
        <location evidence="1">Secreted</location>
        <location evidence="1">Extracellular space</location>
    </subcellularLocation>
</comment>
<dbReference type="SMART" id="SM00020">
    <property type="entry name" value="Tryp_SPc"/>
    <property type="match status" value="1"/>
</dbReference>
<keyword evidence="4" id="KW-0378">Hydrolase</keyword>
<feature type="domain" description="Peptidase S1" evidence="10">
    <location>
        <begin position="55"/>
        <end position="267"/>
    </location>
</feature>
<reference evidence="11" key="1">
    <citation type="journal article" date="2023" name="Genome Biol. Evol.">
        <title>Long-read-based Genome Assembly of Drosophila gunungcola Reveals Fewer Chemosensory Genes in Flower-breeding Species.</title>
        <authorList>
            <person name="Negi A."/>
            <person name="Liao B.Y."/>
            <person name="Yeh S.D."/>
        </authorList>
    </citation>
    <scope>NUCLEOTIDE SEQUENCE</scope>
    <source>
        <strain evidence="11">Sukarami</strain>
    </source>
</reference>
<evidence type="ECO:0000256" key="4">
    <source>
        <dbReference type="ARBA" id="ARBA00022801"/>
    </source>
</evidence>
<proteinExistence type="predicted"/>
<dbReference type="Pfam" id="PF00089">
    <property type="entry name" value="Trypsin"/>
    <property type="match status" value="2"/>
</dbReference>
<keyword evidence="2" id="KW-0645">Protease</keyword>
<dbReference type="PANTHER" id="PTHR24276">
    <property type="entry name" value="POLYSERASE-RELATED"/>
    <property type="match status" value="1"/>
</dbReference>
<evidence type="ECO:0000256" key="3">
    <source>
        <dbReference type="ARBA" id="ARBA00022729"/>
    </source>
</evidence>
<evidence type="ECO:0000313" key="12">
    <source>
        <dbReference type="Proteomes" id="UP001059596"/>
    </source>
</evidence>
<dbReference type="InterPro" id="IPR001254">
    <property type="entry name" value="Trypsin_dom"/>
</dbReference>
<dbReference type="PANTHER" id="PTHR24276:SF91">
    <property type="entry name" value="AT26814P-RELATED"/>
    <property type="match status" value="1"/>
</dbReference>
<dbReference type="AlphaFoldDB" id="A0A9Q0BWF2"/>
<dbReference type="InterPro" id="IPR043504">
    <property type="entry name" value="Peptidase_S1_PA_chymotrypsin"/>
</dbReference>
<keyword evidence="3 9" id="KW-0732">Signal</keyword>
<dbReference type="PROSITE" id="PS50240">
    <property type="entry name" value="TRYPSIN_DOM"/>
    <property type="match status" value="2"/>
</dbReference>
<dbReference type="GO" id="GO:0005576">
    <property type="term" value="C:extracellular region"/>
    <property type="evidence" value="ECO:0007669"/>
    <property type="project" value="UniProtKB-SubCell"/>
</dbReference>
<protein>
    <recommendedName>
        <fullName evidence="8">trypsin</fullName>
        <ecNumber evidence="8">3.4.21.4</ecNumber>
    </recommendedName>
</protein>
<gene>
    <name evidence="11" type="ORF">M5D96_002884</name>
</gene>
<dbReference type="InterPro" id="IPR050430">
    <property type="entry name" value="Peptidase_S1"/>
</dbReference>
<evidence type="ECO:0000256" key="7">
    <source>
        <dbReference type="ARBA" id="ARBA00036320"/>
    </source>
</evidence>
<evidence type="ECO:0000256" key="6">
    <source>
        <dbReference type="ARBA" id="ARBA00023157"/>
    </source>
</evidence>
<evidence type="ECO:0000256" key="1">
    <source>
        <dbReference type="ARBA" id="ARBA00004239"/>
    </source>
</evidence>
<dbReference type="Gene3D" id="2.40.10.10">
    <property type="entry name" value="Trypsin-like serine proteases"/>
    <property type="match status" value="2"/>
</dbReference>
<evidence type="ECO:0000256" key="5">
    <source>
        <dbReference type="ARBA" id="ARBA00022825"/>
    </source>
</evidence>
<evidence type="ECO:0000313" key="11">
    <source>
        <dbReference type="EMBL" id="KAI8046671.1"/>
    </source>
</evidence>
<comment type="catalytic activity">
    <reaction evidence="7">
        <text>Preferential cleavage: Arg-|-Xaa, Lys-|-Xaa.</text>
        <dbReference type="EC" id="3.4.21.4"/>
    </reaction>
</comment>
<evidence type="ECO:0000256" key="9">
    <source>
        <dbReference type="SAM" id="SignalP"/>
    </source>
</evidence>
<dbReference type="Proteomes" id="UP001059596">
    <property type="component" value="Chromosome 3R"/>
</dbReference>
<dbReference type="EC" id="3.4.21.4" evidence="8"/>
<dbReference type="SUPFAM" id="SSF50494">
    <property type="entry name" value="Trypsin-like serine proteases"/>
    <property type="match status" value="2"/>
</dbReference>
<comment type="caution">
    <text evidence="11">The sequence shown here is derived from an EMBL/GenBank/DDBJ whole genome shotgun (WGS) entry which is preliminary data.</text>
</comment>
<organism evidence="11 12">
    <name type="scientific">Drosophila gunungcola</name>
    <name type="common">fruit fly</name>
    <dbReference type="NCBI Taxonomy" id="103775"/>
    <lineage>
        <taxon>Eukaryota</taxon>
        <taxon>Metazoa</taxon>
        <taxon>Ecdysozoa</taxon>
        <taxon>Arthropoda</taxon>
        <taxon>Hexapoda</taxon>
        <taxon>Insecta</taxon>
        <taxon>Pterygota</taxon>
        <taxon>Neoptera</taxon>
        <taxon>Endopterygota</taxon>
        <taxon>Diptera</taxon>
        <taxon>Brachycera</taxon>
        <taxon>Muscomorpha</taxon>
        <taxon>Ephydroidea</taxon>
        <taxon>Drosophilidae</taxon>
        <taxon>Drosophila</taxon>
        <taxon>Sophophora</taxon>
    </lineage>
</organism>
<evidence type="ECO:0000259" key="10">
    <source>
        <dbReference type="PROSITE" id="PS50240"/>
    </source>
</evidence>
<dbReference type="InterPro" id="IPR009003">
    <property type="entry name" value="Peptidase_S1_PA"/>
</dbReference>
<keyword evidence="5" id="KW-0720">Serine protease</keyword>
<dbReference type="EMBL" id="JAMKOV010000001">
    <property type="protein sequence ID" value="KAI8046671.1"/>
    <property type="molecule type" value="Genomic_DNA"/>
</dbReference>
<keyword evidence="6" id="KW-1015">Disulfide bond</keyword>
<dbReference type="GO" id="GO:0004252">
    <property type="term" value="F:serine-type endopeptidase activity"/>
    <property type="evidence" value="ECO:0007669"/>
    <property type="project" value="UniProtKB-EC"/>
</dbReference>
<evidence type="ECO:0000256" key="8">
    <source>
        <dbReference type="ARBA" id="ARBA00038868"/>
    </source>
</evidence>